<keyword evidence="6" id="KW-0547">Nucleotide-binding</keyword>
<evidence type="ECO:0000256" key="9">
    <source>
        <dbReference type="ARBA" id="ARBA00023146"/>
    </source>
</evidence>
<evidence type="ECO:0000256" key="8">
    <source>
        <dbReference type="ARBA" id="ARBA00022917"/>
    </source>
</evidence>
<evidence type="ECO:0000259" key="11">
    <source>
        <dbReference type="Pfam" id="PF05746"/>
    </source>
</evidence>
<evidence type="ECO:0000256" key="3">
    <source>
        <dbReference type="ARBA" id="ARBA00012829"/>
    </source>
</evidence>
<dbReference type="AlphaFoldDB" id="A0AAE0G480"/>
<evidence type="ECO:0000256" key="1">
    <source>
        <dbReference type="ARBA" id="ARBA00004496"/>
    </source>
</evidence>
<dbReference type="GO" id="GO:0009570">
    <property type="term" value="C:chloroplast stroma"/>
    <property type="evidence" value="ECO:0007669"/>
    <property type="project" value="TreeGrafter"/>
</dbReference>
<dbReference type="InterPro" id="IPR015944">
    <property type="entry name" value="Gly-tRNA-synth_bsu"/>
</dbReference>
<dbReference type="Pfam" id="PF02092">
    <property type="entry name" value="tRNA_synt_2f"/>
    <property type="match status" value="1"/>
</dbReference>
<evidence type="ECO:0000256" key="7">
    <source>
        <dbReference type="ARBA" id="ARBA00022840"/>
    </source>
</evidence>
<keyword evidence="4" id="KW-0963">Cytoplasm</keyword>
<protein>
    <recommendedName>
        <fullName evidence="3">glycine--tRNA ligase</fullName>
        <ecNumber evidence="3">6.1.1.14</ecNumber>
    </recommendedName>
</protein>
<dbReference type="NCBIfam" id="TIGR00211">
    <property type="entry name" value="glyS"/>
    <property type="match status" value="1"/>
</dbReference>
<dbReference type="PROSITE" id="PS50861">
    <property type="entry name" value="AA_TRNA_LIGASE_II_GLYAB"/>
    <property type="match status" value="1"/>
</dbReference>
<comment type="similarity">
    <text evidence="2">Belongs to the class-II aminoacyl-tRNA synthetase family.</text>
</comment>
<dbReference type="InterPro" id="IPR006194">
    <property type="entry name" value="Gly-tRNA-synth_heterodimer"/>
</dbReference>
<dbReference type="GO" id="GO:0004820">
    <property type="term" value="F:glycine-tRNA ligase activity"/>
    <property type="evidence" value="ECO:0007669"/>
    <property type="project" value="UniProtKB-EC"/>
</dbReference>
<evidence type="ECO:0000256" key="5">
    <source>
        <dbReference type="ARBA" id="ARBA00022598"/>
    </source>
</evidence>
<sequence length="462" mass="48748">MAKSAGGEIPEASREGLLEEVANLVESPTPVLGSFDPDFLSLPREVLVMVMKKHQRYFPVEDPATGELLPKFVTVANGDIDPDAVRVGNEGVLTARYQDARFFYNQDIQTPLEELRPLLAGITFETTLGNMLEKADRVTSLVAPLGAATGASAAVLATATTAARIARADLSSSVVMEFTSLAGTMGEHYAVQEGLPEDVARAIFEAALPRSSGDILPTSEAGILVALADRLDSLVGLFAVGCAPSASADPFGLRRTAYGLVQTLVTSGLDLNLTDAIAAAAAVQPVEVKPEVLREAQAFVERRLEQLLVDGGAGVEVVRAVLKQQGSAPALAARAVGELQAEVATGGERLASVLTAYARPTRIGRGKEGAGDAADLREDIMGEEEAALFKAYQEVAAAVRAGVGVDEFLNVSQVLVAPTEAFFDKVFVMDEDMDLRKNRLTLLKCVAELPDGILDLSELPGF</sequence>
<dbReference type="GO" id="GO:0005524">
    <property type="term" value="F:ATP binding"/>
    <property type="evidence" value="ECO:0007669"/>
    <property type="project" value="UniProtKB-KW"/>
</dbReference>
<comment type="catalytic activity">
    <reaction evidence="10">
        <text>tRNA(Gly) + glycine + ATP = glycyl-tRNA(Gly) + AMP + diphosphate</text>
        <dbReference type="Rhea" id="RHEA:16013"/>
        <dbReference type="Rhea" id="RHEA-COMP:9664"/>
        <dbReference type="Rhea" id="RHEA-COMP:9683"/>
        <dbReference type="ChEBI" id="CHEBI:30616"/>
        <dbReference type="ChEBI" id="CHEBI:33019"/>
        <dbReference type="ChEBI" id="CHEBI:57305"/>
        <dbReference type="ChEBI" id="CHEBI:78442"/>
        <dbReference type="ChEBI" id="CHEBI:78522"/>
        <dbReference type="ChEBI" id="CHEBI:456215"/>
        <dbReference type="EC" id="6.1.1.14"/>
    </reaction>
</comment>
<dbReference type="GO" id="GO:0004814">
    <property type="term" value="F:arginine-tRNA ligase activity"/>
    <property type="evidence" value="ECO:0007669"/>
    <property type="project" value="InterPro"/>
</dbReference>
<dbReference type="GO" id="GO:0005739">
    <property type="term" value="C:mitochondrion"/>
    <property type="evidence" value="ECO:0007669"/>
    <property type="project" value="TreeGrafter"/>
</dbReference>
<dbReference type="Proteomes" id="UP001190700">
    <property type="component" value="Unassembled WGS sequence"/>
</dbReference>
<dbReference type="PANTHER" id="PTHR30075">
    <property type="entry name" value="GLYCYL-TRNA SYNTHETASE"/>
    <property type="match status" value="1"/>
</dbReference>
<comment type="subcellular location">
    <subcellularLocation>
        <location evidence="1">Cytoplasm</location>
    </subcellularLocation>
</comment>
<dbReference type="EMBL" id="LGRX02010134">
    <property type="protein sequence ID" value="KAK3270915.1"/>
    <property type="molecule type" value="Genomic_DNA"/>
</dbReference>
<name>A0AAE0G480_9CHLO</name>
<evidence type="ECO:0000313" key="12">
    <source>
        <dbReference type="EMBL" id="KAK3270915.1"/>
    </source>
</evidence>
<dbReference type="GO" id="GO:0006420">
    <property type="term" value="P:arginyl-tRNA aminoacylation"/>
    <property type="evidence" value="ECO:0007669"/>
    <property type="project" value="InterPro"/>
</dbReference>
<dbReference type="Pfam" id="PF05746">
    <property type="entry name" value="DALR_1"/>
    <property type="match status" value="1"/>
</dbReference>
<keyword evidence="13" id="KW-1185">Reference proteome</keyword>
<dbReference type="GO" id="GO:0006426">
    <property type="term" value="P:glycyl-tRNA aminoacylation"/>
    <property type="evidence" value="ECO:0007669"/>
    <property type="project" value="InterPro"/>
</dbReference>
<accession>A0AAE0G480</accession>
<feature type="domain" description="DALR anticodon binding" evidence="11">
    <location>
        <begin position="353"/>
        <end position="448"/>
    </location>
</feature>
<keyword evidence="9" id="KW-0030">Aminoacyl-tRNA synthetase</keyword>
<dbReference type="EC" id="6.1.1.14" evidence="3"/>
<keyword evidence="8" id="KW-0648">Protein biosynthesis</keyword>
<evidence type="ECO:0000313" key="13">
    <source>
        <dbReference type="Proteomes" id="UP001190700"/>
    </source>
</evidence>
<evidence type="ECO:0000256" key="2">
    <source>
        <dbReference type="ARBA" id="ARBA00008226"/>
    </source>
</evidence>
<proteinExistence type="inferred from homology"/>
<keyword evidence="5" id="KW-0436">Ligase</keyword>
<dbReference type="PANTHER" id="PTHR30075:SF2">
    <property type="entry name" value="GLYCINE--TRNA LIGASE, CHLOROPLASTIC_MITOCHONDRIAL 2"/>
    <property type="match status" value="1"/>
</dbReference>
<evidence type="ECO:0000256" key="6">
    <source>
        <dbReference type="ARBA" id="ARBA00022741"/>
    </source>
</evidence>
<keyword evidence="7" id="KW-0067">ATP-binding</keyword>
<evidence type="ECO:0000256" key="10">
    <source>
        <dbReference type="ARBA" id="ARBA00047937"/>
    </source>
</evidence>
<reference evidence="12 13" key="1">
    <citation type="journal article" date="2015" name="Genome Biol. Evol.">
        <title>Comparative Genomics of a Bacterivorous Green Alga Reveals Evolutionary Causalities and Consequences of Phago-Mixotrophic Mode of Nutrition.</title>
        <authorList>
            <person name="Burns J.A."/>
            <person name="Paasch A."/>
            <person name="Narechania A."/>
            <person name="Kim E."/>
        </authorList>
    </citation>
    <scope>NUCLEOTIDE SEQUENCE [LARGE SCALE GENOMIC DNA]</scope>
    <source>
        <strain evidence="12 13">PLY_AMNH</strain>
    </source>
</reference>
<organism evidence="12 13">
    <name type="scientific">Cymbomonas tetramitiformis</name>
    <dbReference type="NCBI Taxonomy" id="36881"/>
    <lineage>
        <taxon>Eukaryota</taxon>
        <taxon>Viridiplantae</taxon>
        <taxon>Chlorophyta</taxon>
        <taxon>Pyramimonadophyceae</taxon>
        <taxon>Pyramimonadales</taxon>
        <taxon>Pyramimonadaceae</taxon>
        <taxon>Cymbomonas</taxon>
    </lineage>
</organism>
<dbReference type="InterPro" id="IPR008909">
    <property type="entry name" value="DALR_anticod-bd"/>
</dbReference>
<evidence type="ECO:0000256" key="4">
    <source>
        <dbReference type="ARBA" id="ARBA00022490"/>
    </source>
</evidence>
<gene>
    <name evidence="12" type="ORF">CYMTET_20708</name>
</gene>
<dbReference type="SUPFAM" id="SSF109604">
    <property type="entry name" value="HD-domain/PDEase-like"/>
    <property type="match status" value="1"/>
</dbReference>
<dbReference type="PRINTS" id="PR01045">
    <property type="entry name" value="TRNASYNTHGB"/>
</dbReference>
<comment type="caution">
    <text evidence="12">The sequence shown here is derived from an EMBL/GenBank/DDBJ whole genome shotgun (WGS) entry which is preliminary data.</text>
</comment>